<sequence>MTDTHEPGSGYWFNVRTHQVEEGPQSDWKDLLGPYGSRAEAEGALARVRARNEAADRADEADDDWDANPFNDAS</sequence>
<name>A0A4Y8WXK5_9MICC</name>
<dbReference type="Proteomes" id="UP000560081">
    <property type="component" value="Unassembled WGS sequence"/>
</dbReference>
<keyword evidence="3" id="KW-1185">Reference proteome</keyword>
<evidence type="ECO:0000313" key="3">
    <source>
        <dbReference type="Proteomes" id="UP000560081"/>
    </source>
</evidence>
<reference evidence="2 3" key="1">
    <citation type="submission" date="2020-08" db="EMBL/GenBank/DDBJ databases">
        <title>Sequencing the genomes of 1000 actinobacteria strains.</title>
        <authorList>
            <person name="Klenk H.-P."/>
        </authorList>
    </citation>
    <scope>NUCLEOTIDE SEQUENCE [LARGE SCALE GENOMIC DNA]</scope>
    <source>
        <strain evidence="2 3">DSM 19079</strain>
    </source>
</reference>
<dbReference type="EMBL" id="JACHMC010000001">
    <property type="protein sequence ID" value="MBB4882494.1"/>
    <property type="molecule type" value="Genomic_DNA"/>
</dbReference>
<dbReference type="AlphaFoldDB" id="A0A4Y8WXK5"/>
<gene>
    <name evidence="2" type="ORF">BJ976_000845</name>
</gene>
<evidence type="ECO:0000256" key="1">
    <source>
        <dbReference type="SAM" id="MobiDB-lite"/>
    </source>
</evidence>
<protein>
    <submittedName>
        <fullName evidence="2">Uncharacterized protein</fullName>
    </submittedName>
</protein>
<organism evidence="2 3">
    <name type="scientific">Micrococcus flavus</name>
    <dbReference type="NCBI Taxonomy" id="384602"/>
    <lineage>
        <taxon>Bacteria</taxon>
        <taxon>Bacillati</taxon>
        <taxon>Actinomycetota</taxon>
        <taxon>Actinomycetes</taxon>
        <taxon>Micrococcales</taxon>
        <taxon>Micrococcaceae</taxon>
        <taxon>Micrococcus</taxon>
    </lineage>
</organism>
<dbReference type="RefSeq" id="WP_135030793.1">
    <property type="nucleotide sequence ID" value="NZ_BMLA01000001.1"/>
</dbReference>
<accession>A0A4Y8WXK5</accession>
<proteinExistence type="predicted"/>
<feature type="region of interest" description="Disordered" evidence="1">
    <location>
        <begin position="50"/>
        <end position="74"/>
    </location>
</feature>
<dbReference type="OrthoDB" id="3268477at2"/>
<evidence type="ECO:0000313" key="2">
    <source>
        <dbReference type="EMBL" id="MBB4882494.1"/>
    </source>
</evidence>
<comment type="caution">
    <text evidence="2">The sequence shown here is derived from an EMBL/GenBank/DDBJ whole genome shotgun (WGS) entry which is preliminary data.</text>
</comment>